<evidence type="ECO:0000259" key="2">
    <source>
        <dbReference type="Pfam" id="PF07705"/>
    </source>
</evidence>
<evidence type="ECO:0000313" key="3">
    <source>
        <dbReference type="EMBL" id="ANE51484.1"/>
    </source>
</evidence>
<reference evidence="4" key="1">
    <citation type="submission" date="2015-01" db="EMBL/GenBank/DDBJ databases">
        <title>Flavisolibacter sp./LCS9/ whole genome sequencing.</title>
        <authorList>
            <person name="Kim M.K."/>
            <person name="Srinivasan S."/>
            <person name="Lee J.-J."/>
        </authorList>
    </citation>
    <scope>NUCLEOTIDE SEQUENCE [LARGE SCALE GENOMIC DNA]</scope>
    <source>
        <strain evidence="4">LCS9</strain>
    </source>
</reference>
<accession>A0A172TX78</accession>
<name>A0A172TX78_9BACT</name>
<organism evidence="3 4">
    <name type="scientific">Flavisolibacter tropicus</name>
    <dbReference type="NCBI Taxonomy" id="1492898"/>
    <lineage>
        <taxon>Bacteria</taxon>
        <taxon>Pseudomonadati</taxon>
        <taxon>Bacteroidota</taxon>
        <taxon>Chitinophagia</taxon>
        <taxon>Chitinophagales</taxon>
        <taxon>Chitinophagaceae</taxon>
        <taxon>Flavisolibacter</taxon>
    </lineage>
</organism>
<dbReference type="InterPro" id="IPR013783">
    <property type="entry name" value="Ig-like_fold"/>
</dbReference>
<evidence type="ECO:0000313" key="4">
    <source>
        <dbReference type="Proteomes" id="UP000077177"/>
    </source>
</evidence>
<proteinExistence type="predicted"/>
<dbReference type="Gene3D" id="2.60.40.10">
    <property type="entry name" value="Immunoglobulins"/>
    <property type="match status" value="1"/>
</dbReference>
<protein>
    <recommendedName>
        <fullName evidence="2">CARDB domain-containing protein</fullName>
    </recommendedName>
</protein>
<dbReference type="Proteomes" id="UP000077177">
    <property type="component" value="Chromosome"/>
</dbReference>
<dbReference type="AlphaFoldDB" id="A0A172TX78"/>
<gene>
    <name evidence="3" type="ORF">SY85_14190</name>
</gene>
<dbReference type="EMBL" id="CP011390">
    <property type="protein sequence ID" value="ANE51484.1"/>
    <property type="molecule type" value="Genomic_DNA"/>
</dbReference>
<dbReference type="Pfam" id="PF07705">
    <property type="entry name" value="CARDB"/>
    <property type="match status" value="1"/>
</dbReference>
<feature type="domain" description="CARDB" evidence="2">
    <location>
        <begin position="655"/>
        <end position="755"/>
    </location>
</feature>
<dbReference type="STRING" id="1492898.SY85_14190"/>
<dbReference type="InterPro" id="IPR011635">
    <property type="entry name" value="CARDB"/>
</dbReference>
<feature type="region of interest" description="Disordered" evidence="1">
    <location>
        <begin position="424"/>
        <end position="450"/>
    </location>
</feature>
<evidence type="ECO:0000256" key="1">
    <source>
        <dbReference type="SAM" id="MobiDB-lite"/>
    </source>
</evidence>
<reference evidence="3 4" key="2">
    <citation type="journal article" date="2016" name="Int. J. Syst. Evol. Microbiol.">
        <title>Flavisolibacter tropicus sp. nov., isolated from tropical soil.</title>
        <authorList>
            <person name="Lee J.J."/>
            <person name="Kang M.S."/>
            <person name="Kim G.S."/>
            <person name="Lee C.S."/>
            <person name="Lim S."/>
            <person name="Lee J."/>
            <person name="Roh S.H."/>
            <person name="Kang H."/>
            <person name="Ha J.M."/>
            <person name="Bae S."/>
            <person name="Jung H.Y."/>
            <person name="Kim M.K."/>
        </authorList>
    </citation>
    <scope>NUCLEOTIDE SEQUENCE [LARGE SCALE GENOMIC DNA]</scope>
    <source>
        <strain evidence="3 4">LCS9</strain>
    </source>
</reference>
<sequence length="765" mass="86301">MDTMAVKQYAAGLEKQLQTNAGDSSTAKQLRLANNYLQACSYFEGAGWSWAVKATGLSAIKRYYVAADMLKEIVADPSNPLYYKALYLRGRLHYWLGKEDRTFYPDTVSEKHFTLLSSKFPDHSILQMYRGTLVPFAIGVDLKPVDGAPLWAVYQREAMYRMLHIINWWVKEKQTANGELGGKYGDDVEILRWWLPAILGADDSTATLGYTRLADGVWNSEILERGFAKRVDDVEHSAELFRDTHPAMFLIKYGDPEYVERCMYSMQNFTGVWTGLTPRGHRHFKSYYLSATQVREEEPYGVDVPLNARAVLPGLWLAWYNKNPQLLQSFSEWCNAWVEDAEREENGKPAGVFPAAIAFTSDKIGGYTGTWYDANLTYPYYRWESLGHVGELYNHLLGMYAITRNENFLRPLQSVVKIMQDSTRHASQSNPGSFEWVKDNLSGNSNEGSEDKHPLSKLFAMAKKVTTIPAFDNLVLQYGQPYNKYDISNNQEEIIKGFGELLNSLRYNFPLLTSEVKFTDRVYVPGSNLLFGMYTGHFGSGFEYPALVATWKNTGADVSVFVRRGNTTSATVSLFNAGKQKQVEMRTWLVAPGLYKLKAGIDTNDDGVIDELKTDKEIVLVESVNTISLDVPSKMNWVVSLEQISTAANTNTTVADLAIADRDIQLPSAIVPGQTIEVTATVHNIGNLIAQDVEVHLIVDGKKVDSKKIDAIEAPNDLHPRMKEVKWQWLAQRGRHSITIEVDTKQKEITKQNNHAVRMVSVKSK</sequence>
<keyword evidence="4" id="KW-1185">Reference proteome</keyword>
<dbReference type="KEGG" id="fla:SY85_14190"/>
<dbReference type="PATRIC" id="fig|1492898.3.peg.3068"/>